<evidence type="ECO:0000256" key="2">
    <source>
        <dbReference type="ARBA" id="ARBA00022692"/>
    </source>
</evidence>
<feature type="compositionally biased region" description="Basic and acidic residues" evidence="5">
    <location>
        <begin position="17"/>
        <end position="28"/>
    </location>
</feature>
<dbReference type="Gene3D" id="1.10.287.1260">
    <property type="match status" value="1"/>
</dbReference>
<evidence type="ECO:0000313" key="9">
    <source>
        <dbReference type="Proteomes" id="UP000321805"/>
    </source>
</evidence>
<dbReference type="InterPro" id="IPR010920">
    <property type="entry name" value="LSM_dom_sf"/>
</dbReference>
<dbReference type="SUPFAM" id="SSF50182">
    <property type="entry name" value="Sm-like ribonucleoproteins"/>
    <property type="match status" value="1"/>
</dbReference>
<dbReference type="Pfam" id="PF00924">
    <property type="entry name" value="MS_channel_2nd"/>
    <property type="match status" value="1"/>
</dbReference>
<gene>
    <name evidence="8" type="ORF">FSW04_03380</name>
</gene>
<feature type="domain" description="Mechanosensitive ion channel MscS" evidence="7">
    <location>
        <begin position="170"/>
        <end position="231"/>
    </location>
</feature>
<feature type="transmembrane region" description="Helical" evidence="6">
    <location>
        <begin position="73"/>
        <end position="94"/>
    </location>
</feature>
<sequence length="314" mass="33084">MGGLLAPDADRGQAGGPHHDARDPERPPRRGQVGAIGERGPVASPRRGPLLLYGQRHVTHIVAETWLHRHSGLFTALGTLLAAALIVLVLDRFLVRRAGRLARAVTGYDGLSQDAATRLRFARRTVEAVIVVIAIAIALSQFDSLDKVGRTLLASSAITAAVVGFAARQTLANAVAGILLAVVQPIRIGDLITFEGETGTVEDVGLTYTWLRTGADARILIPNERLAGGILRNDSIRSPTVSTEVSVWLAPDADEAVALEALRALGVRARLAESTHEGLRLVVVGDPAAPGDRIAREGDLRAAALGALRASGVR</sequence>
<feature type="transmembrane region" description="Helical" evidence="6">
    <location>
        <begin position="125"/>
        <end position="142"/>
    </location>
</feature>
<dbReference type="PANTHER" id="PTHR30221:SF1">
    <property type="entry name" value="SMALL-CONDUCTANCE MECHANOSENSITIVE CHANNEL"/>
    <property type="match status" value="1"/>
</dbReference>
<evidence type="ECO:0000256" key="5">
    <source>
        <dbReference type="SAM" id="MobiDB-lite"/>
    </source>
</evidence>
<evidence type="ECO:0000256" key="6">
    <source>
        <dbReference type="SAM" id="Phobius"/>
    </source>
</evidence>
<dbReference type="OrthoDB" id="9799209at2"/>
<evidence type="ECO:0000313" key="8">
    <source>
        <dbReference type="EMBL" id="QEC46718.1"/>
    </source>
</evidence>
<keyword evidence="3 6" id="KW-1133">Transmembrane helix</keyword>
<name>A0A5B8U177_9ACTN</name>
<proteinExistence type="predicted"/>
<dbReference type="InterPro" id="IPR045275">
    <property type="entry name" value="MscS_archaea/bacteria_type"/>
</dbReference>
<evidence type="ECO:0000259" key="7">
    <source>
        <dbReference type="Pfam" id="PF00924"/>
    </source>
</evidence>
<accession>A0A5B8U177</accession>
<dbReference type="AlphaFoldDB" id="A0A5B8U177"/>
<dbReference type="InterPro" id="IPR023408">
    <property type="entry name" value="MscS_beta-dom_sf"/>
</dbReference>
<keyword evidence="4 6" id="KW-0472">Membrane</keyword>
<reference evidence="8 9" key="1">
    <citation type="journal article" date="2018" name="J. Microbiol.">
        <title>Baekduia soli gen. nov., sp. nov., a novel bacterium isolated from the soil of Baekdu Mountain and proposal of a novel family name, Baekduiaceae fam. nov.</title>
        <authorList>
            <person name="An D.S."/>
            <person name="Siddiqi M.Z."/>
            <person name="Kim K.H."/>
            <person name="Yu H.S."/>
            <person name="Im W.T."/>
        </authorList>
    </citation>
    <scope>NUCLEOTIDE SEQUENCE [LARGE SCALE GENOMIC DNA]</scope>
    <source>
        <strain evidence="8 9">BR7-21</strain>
    </source>
</reference>
<organism evidence="8 9">
    <name type="scientific">Baekduia soli</name>
    <dbReference type="NCBI Taxonomy" id="496014"/>
    <lineage>
        <taxon>Bacteria</taxon>
        <taxon>Bacillati</taxon>
        <taxon>Actinomycetota</taxon>
        <taxon>Thermoleophilia</taxon>
        <taxon>Solirubrobacterales</taxon>
        <taxon>Baekduiaceae</taxon>
        <taxon>Baekduia</taxon>
    </lineage>
</organism>
<dbReference type="GO" id="GO:0008381">
    <property type="term" value="F:mechanosensitive monoatomic ion channel activity"/>
    <property type="evidence" value="ECO:0007669"/>
    <property type="project" value="InterPro"/>
</dbReference>
<keyword evidence="9" id="KW-1185">Reference proteome</keyword>
<evidence type="ECO:0000256" key="1">
    <source>
        <dbReference type="ARBA" id="ARBA00004370"/>
    </source>
</evidence>
<dbReference type="Proteomes" id="UP000321805">
    <property type="component" value="Chromosome"/>
</dbReference>
<dbReference type="InterPro" id="IPR006685">
    <property type="entry name" value="MscS_channel_2nd"/>
</dbReference>
<dbReference type="EMBL" id="CP042430">
    <property type="protein sequence ID" value="QEC46718.1"/>
    <property type="molecule type" value="Genomic_DNA"/>
</dbReference>
<evidence type="ECO:0000256" key="3">
    <source>
        <dbReference type="ARBA" id="ARBA00022989"/>
    </source>
</evidence>
<feature type="region of interest" description="Disordered" evidence="5">
    <location>
        <begin position="1"/>
        <end position="42"/>
    </location>
</feature>
<keyword evidence="2 6" id="KW-0812">Transmembrane</keyword>
<comment type="subcellular location">
    <subcellularLocation>
        <location evidence="1">Membrane</location>
    </subcellularLocation>
</comment>
<protein>
    <submittedName>
        <fullName evidence="8">Mechanosensitive ion channel</fullName>
    </submittedName>
</protein>
<dbReference type="Gene3D" id="2.30.30.60">
    <property type="match status" value="1"/>
</dbReference>
<dbReference type="GO" id="GO:0016020">
    <property type="term" value="C:membrane"/>
    <property type="evidence" value="ECO:0007669"/>
    <property type="project" value="UniProtKB-SubCell"/>
</dbReference>
<evidence type="ECO:0000256" key="4">
    <source>
        <dbReference type="ARBA" id="ARBA00023136"/>
    </source>
</evidence>
<dbReference type="PANTHER" id="PTHR30221">
    <property type="entry name" value="SMALL-CONDUCTANCE MECHANOSENSITIVE CHANNEL"/>
    <property type="match status" value="1"/>
</dbReference>
<dbReference type="KEGG" id="bsol:FSW04_03380"/>